<feature type="active site" evidence="10">
    <location>
        <position position="85"/>
    </location>
</feature>
<evidence type="ECO:0000313" key="12">
    <source>
        <dbReference type="Proteomes" id="UP000175616"/>
    </source>
</evidence>
<feature type="binding site" evidence="9">
    <location>
        <position position="76"/>
    </location>
    <ligand>
        <name>substrate</name>
    </ligand>
</feature>
<feature type="binding site" evidence="9">
    <location>
        <position position="169"/>
    </location>
    <ligand>
        <name>substrate</name>
    </ligand>
</feature>
<dbReference type="PROSITE" id="PS01326">
    <property type="entry name" value="DAP_EPIMERASE"/>
    <property type="match status" value="1"/>
</dbReference>
<keyword evidence="4 9" id="KW-0963">Cytoplasm</keyword>
<dbReference type="RefSeq" id="WP_070114568.1">
    <property type="nucleotide sequence ID" value="NZ_LZYE01000363.1"/>
</dbReference>
<keyword evidence="6 9" id="KW-0457">Lysine biosynthesis</keyword>
<dbReference type="AlphaFoldDB" id="A0A1E7YJV5"/>
<dbReference type="GO" id="GO:0005829">
    <property type="term" value="C:cytosol"/>
    <property type="evidence" value="ECO:0007669"/>
    <property type="project" value="TreeGrafter"/>
</dbReference>
<evidence type="ECO:0000313" key="11">
    <source>
        <dbReference type="EMBL" id="OFC29680.1"/>
    </source>
</evidence>
<dbReference type="PANTHER" id="PTHR31689:SF0">
    <property type="entry name" value="DIAMINOPIMELATE EPIMERASE"/>
    <property type="match status" value="1"/>
</dbReference>
<sequence>MSDASPRLLECRWPFTKMEGLGNDFVVLDGVRRNFLLDPETCQRIAHRHYGIGCDQILLVEPASSPDCDFRYRIFNADGGEVGQCGNGARCFALFVRRAGLTDKRSIRVETASGPLELQVHDDGTVTVDMGVPRLDPADIPFRAPAAANNYRLDLGQDHIELAAVGMGNPHALLRVEDVRGAPVAEIGPLLEHHPAFPERTNVGFMEIVSPHALRLRTWERGAGETLACGSNACAAVVAGRGWGALGERVRVELPGGSLEIHWPGPGQHLRMTGPARVVFDGVWQGLESI</sequence>
<comment type="similarity">
    <text evidence="2 9">Belongs to the diaminopimelate epimerase family.</text>
</comment>
<evidence type="ECO:0000256" key="1">
    <source>
        <dbReference type="ARBA" id="ARBA00005196"/>
    </source>
</evidence>
<dbReference type="SUPFAM" id="SSF54506">
    <property type="entry name" value="Diaminopimelate epimerase-like"/>
    <property type="match status" value="1"/>
</dbReference>
<feature type="binding site" evidence="9">
    <location>
        <begin position="220"/>
        <end position="221"/>
    </location>
    <ligand>
        <name>substrate</name>
    </ligand>
</feature>
<accession>A0A1E7YJV5</accession>
<feature type="site" description="Could be important to modulate the pK values of the two catalytic cysteine residues" evidence="9">
    <location>
        <position position="220"/>
    </location>
</feature>
<dbReference type="GO" id="GO:0008837">
    <property type="term" value="F:diaminopimelate epimerase activity"/>
    <property type="evidence" value="ECO:0007669"/>
    <property type="project" value="UniProtKB-UniRule"/>
</dbReference>
<feature type="active site" description="Proton acceptor" evidence="9">
    <location>
        <position position="229"/>
    </location>
</feature>
<evidence type="ECO:0000256" key="7">
    <source>
        <dbReference type="ARBA" id="ARBA00023235"/>
    </source>
</evidence>
<evidence type="ECO:0000256" key="8">
    <source>
        <dbReference type="ARBA" id="ARBA00051712"/>
    </source>
</evidence>
<organism evidence="11 12">
    <name type="scientific">Acidithiobacillus caldus</name>
    <dbReference type="NCBI Taxonomy" id="33059"/>
    <lineage>
        <taxon>Bacteria</taxon>
        <taxon>Pseudomonadati</taxon>
        <taxon>Pseudomonadota</taxon>
        <taxon>Acidithiobacillia</taxon>
        <taxon>Acidithiobacillales</taxon>
        <taxon>Acidithiobacillaceae</taxon>
        <taxon>Acidithiobacillus</taxon>
    </lineage>
</organism>
<dbReference type="InterPro" id="IPR018510">
    <property type="entry name" value="DAP_epimerase_AS"/>
</dbReference>
<dbReference type="GO" id="GO:0009089">
    <property type="term" value="P:lysine biosynthetic process via diaminopimelate"/>
    <property type="evidence" value="ECO:0007669"/>
    <property type="project" value="UniProtKB-UniRule"/>
</dbReference>
<comment type="caution">
    <text evidence="11">The sequence shown here is derived from an EMBL/GenBank/DDBJ whole genome shotgun (WGS) entry which is preliminary data.</text>
</comment>
<feature type="binding site" evidence="9">
    <location>
        <position position="23"/>
    </location>
    <ligand>
        <name>substrate</name>
    </ligand>
</feature>
<dbReference type="Proteomes" id="UP000175616">
    <property type="component" value="Unassembled WGS sequence"/>
</dbReference>
<evidence type="ECO:0000256" key="3">
    <source>
        <dbReference type="ARBA" id="ARBA00013080"/>
    </source>
</evidence>
<dbReference type="FunFam" id="3.10.310.10:FF:000001">
    <property type="entry name" value="Diaminopimelate epimerase"/>
    <property type="match status" value="1"/>
</dbReference>
<name>A0A1E7YJV5_9PROT</name>
<dbReference type="EC" id="5.1.1.7" evidence="3 9"/>
<comment type="function">
    <text evidence="9">Catalyzes the stereoinversion of LL-2,6-diaminopimelate (L,L-DAP) to meso-diaminopimelate (meso-DAP), a precursor of L-lysine and an essential component of the bacterial peptidoglycan.</text>
</comment>
<keyword evidence="7 9" id="KW-0413">Isomerase</keyword>
<feature type="binding site" evidence="9">
    <location>
        <begin position="86"/>
        <end position="87"/>
    </location>
    <ligand>
        <name>substrate</name>
    </ligand>
</feature>
<feature type="binding site" evidence="9">
    <location>
        <position position="56"/>
    </location>
    <ligand>
        <name>substrate</name>
    </ligand>
</feature>
<evidence type="ECO:0000256" key="9">
    <source>
        <dbReference type="HAMAP-Rule" id="MF_00197"/>
    </source>
</evidence>
<dbReference type="PANTHER" id="PTHR31689">
    <property type="entry name" value="DIAMINOPIMELATE EPIMERASE, CHLOROPLASTIC"/>
    <property type="match status" value="1"/>
</dbReference>
<protein>
    <recommendedName>
        <fullName evidence="3 9">Diaminopimelate epimerase</fullName>
        <shortName evidence="9">DAP epimerase</shortName>
        <ecNumber evidence="3 9">5.1.1.7</ecNumber>
    </recommendedName>
    <alternativeName>
        <fullName evidence="9">PLP-independent amino acid racemase</fullName>
    </alternativeName>
</protein>
<evidence type="ECO:0000256" key="2">
    <source>
        <dbReference type="ARBA" id="ARBA00010219"/>
    </source>
</evidence>
<feature type="site" description="Could be important to modulate the pK values of the two catalytic cysteine residues" evidence="9">
    <location>
        <position position="171"/>
    </location>
</feature>
<dbReference type="Pfam" id="PF01678">
    <property type="entry name" value="DAP_epimerase"/>
    <property type="match status" value="2"/>
</dbReference>
<evidence type="ECO:0000256" key="4">
    <source>
        <dbReference type="ARBA" id="ARBA00022490"/>
    </source>
</evidence>
<dbReference type="Gene3D" id="3.10.310.10">
    <property type="entry name" value="Diaminopimelate Epimerase, Chain A, domain 1"/>
    <property type="match status" value="2"/>
</dbReference>
<proteinExistence type="inferred from homology"/>
<dbReference type="NCBIfam" id="TIGR00652">
    <property type="entry name" value="DapF"/>
    <property type="match status" value="1"/>
</dbReference>
<comment type="subcellular location">
    <subcellularLocation>
        <location evidence="9">Cytoplasm</location>
    </subcellularLocation>
</comment>
<reference evidence="11 12" key="1">
    <citation type="submission" date="2016-06" db="EMBL/GenBank/DDBJ databases">
        <title>Gene turnover analysis identifies the evolutionary adaptation of the extremophile Acidithiobacillus caldus.</title>
        <authorList>
            <person name="Zhang X."/>
        </authorList>
    </citation>
    <scope>NUCLEOTIDE SEQUENCE [LARGE SCALE GENOMIC DNA]</scope>
    <source>
        <strain evidence="11 12">DX</strain>
    </source>
</reference>
<evidence type="ECO:0000256" key="5">
    <source>
        <dbReference type="ARBA" id="ARBA00022605"/>
    </source>
</evidence>
<comment type="pathway">
    <text evidence="1 9">Amino-acid biosynthesis; L-lysine biosynthesis via DAP pathway; DL-2,6-diaminopimelate from LL-2,6-diaminopimelate: step 1/1.</text>
</comment>
<feature type="binding site" evidence="9">
    <location>
        <position position="202"/>
    </location>
    <ligand>
        <name>substrate</name>
    </ligand>
</feature>
<keyword evidence="5 9" id="KW-0028">Amino-acid biosynthesis</keyword>
<dbReference type="UniPathway" id="UPA00034">
    <property type="reaction ID" value="UER00025"/>
</dbReference>
<dbReference type="EMBL" id="LZYE01000363">
    <property type="protein sequence ID" value="OFC29680.1"/>
    <property type="molecule type" value="Genomic_DNA"/>
</dbReference>
<dbReference type="HAMAP" id="MF_00197">
    <property type="entry name" value="DAP_epimerase"/>
    <property type="match status" value="1"/>
</dbReference>
<comment type="catalytic activity">
    <reaction evidence="8 9">
        <text>(2S,6S)-2,6-diaminopimelate = meso-2,6-diaminopimelate</text>
        <dbReference type="Rhea" id="RHEA:15393"/>
        <dbReference type="ChEBI" id="CHEBI:57609"/>
        <dbReference type="ChEBI" id="CHEBI:57791"/>
        <dbReference type="EC" id="5.1.1.7"/>
    </reaction>
</comment>
<feature type="active site" description="Proton donor" evidence="9">
    <location>
        <position position="85"/>
    </location>
</feature>
<evidence type="ECO:0000256" key="10">
    <source>
        <dbReference type="PROSITE-ProRule" id="PRU10125"/>
    </source>
</evidence>
<evidence type="ECO:0000256" key="6">
    <source>
        <dbReference type="ARBA" id="ARBA00023154"/>
    </source>
</evidence>
<dbReference type="InterPro" id="IPR001653">
    <property type="entry name" value="DAP_epimerase_DapF"/>
</dbReference>
<gene>
    <name evidence="9" type="primary">dapF</name>
    <name evidence="11" type="ORF">BAE27_13900</name>
</gene>
<feature type="binding site" evidence="9">
    <location>
        <begin position="230"/>
        <end position="231"/>
    </location>
    <ligand>
        <name>substrate</name>
    </ligand>
</feature>
<comment type="subunit">
    <text evidence="9">Homodimer.</text>
</comment>